<sequence length="387" mass="41406">MCGIPLGVLDLVPVPSGSTAAEALQHSIDLARQTEAFGYARYWFAEHHLNPGVAGTSPAVVIALTASATSTIRLGSGAVQLGHRTALSTVEEFGLIDALYPGRLDLGLGRPAGRPELPAGEGAPPVTPVVDGYAPNGLRIPARFSFAHLLGHPRVALQQKLLNLPGAQPQDYGEQVDDLLALLRGEYRSPEGVEAHAVPGEGADVQVWILGSSGGVSAQTAGRNGLRFAANYHVSPASVLEAAEGYRAAFKPSAELERPYLTVSADVVVAEDEEKARELATGYAPWVRGIRTAEGAIPYPTPAEARALPWSDADRDLVADRVETRFVGSARTVADHLERLQEATGADELLITTITHRHEDRVRSYRLLAEEWRRRGRVDEVAVSPRP</sequence>
<evidence type="ECO:0000313" key="2">
    <source>
        <dbReference type="EMBL" id="MEJ8645328.1"/>
    </source>
</evidence>
<dbReference type="Proteomes" id="UP001382904">
    <property type="component" value="Unassembled WGS sequence"/>
</dbReference>
<dbReference type="PANTHER" id="PTHR30137:SF6">
    <property type="entry name" value="LUCIFERASE-LIKE MONOOXYGENASE"/>
    <property type="match status" value="1"/>
</dbReference>
<dbReference type="SUPFAM" id="SSF51679">
    <property type="entry name" value="Bacterial luciferase-like"/>
    <property type="match status" value="1"/>
</dbReference>
<keyword evidence="3" id="KW-1185">Reference proteome</keyword>
<dbReference type="Pfam" id="PF00296">
    <property type="entry name" value="Bac_luciferase"/>
    <property type="match status" value="2"/>
</dbReference>
<proteinExistence type="predicted"/>
<evidence type="ECO:0000259" key="1">
    <source>
        <dbReference type="Pfam" id="PF00296"/>
    </source>
</evidence>
<name>A0ABU8UBQ7_9ACTN</name>
<evidence type="ECO:0000313" key="3">
    <source>
        <dbReference type="Proteomes" id="UP001382904"/>
    </source>
</evidence>
<dbReference type="EMBL" id="JBBKAM010000002">
    <property type="protein sequence ID" value="MEJ8645328.1"/>
    <property type="molecule type" value="Genomic_DNA"/>
</dbReference>
<protein>
    <submittedName>
        <fullName evidence="2">LLM class flavin-dependent oxidoreductase</fullName>
    </submittedName>
</protein>
<dbReference type="InterPro" id="IPR050766">
    <property type="entry name" value="Bact_Lucif_Oxidored"/>
</dbReference>
<dbReference type="Gene3D" id="3.20.20.30">
    <property type="entry name" value="Luciferase-like domain"/>
    <property type="match status" value="1"/>
</dbReference>
<feature type="domain" description="Luciferase-like" evidence="1">
    <location>
        <begin position="6"/>
        <end position="116"/>
    </location>
</feature>
<dbReference type="InterPro" id="IPR036661">
    <property type="entry name" value="Luciferase-like_sf"/>
</dbReference>
<accession>A0ABU8UBQ7</accession>
<feature type="domain" description="Luciferase-like" evidence="1">
    <location>
        <begin position="184"/>
        <end position="344"/>
    </location>
</feature>
<dbReference type="InterPro" id="IPR011251">
    <property type="entry name" value="Luciferase-like_dom"/>
</dbReference>
<reference evidence="2 3" key="1">
    <citation type="submission" date="2024-03" db="EMBL/GenBank/DDBJ databases">
        <title>Novel Streptomyces species of biotechnological and ecological value are a feature of Machair soil.</title>
        <authorList>
            <person name="Prole J.R."/>
            <person name="Goodfellow M."/>
            <person name="Allenby N."/>
            <person name="Ward A.C."/>
        </authorList>
    </citation>
    <scope>NUCLEOTIDE SEQUENCE [LARGE SCALE GENOMIC DNA]</scope>
    <source>
        <strain evidence="2 3">MS1.HAVA.3</strain>
    </source>
</reference>
<comment type="caution">
    <text evidence="2">The sequence shown here is derived from an EMBL/GenBank/DDBJ whole genome shotgun (WGS) entry which is preliminary data.</text>
</comment>
<gene>
    <name evidence="2" type="ORF">WKI68_37205</name>
</gene>
<dbReference type="PANTHER" id="PTHR30137">
    <property type="entry name" value="LUCIFERASE-LIKE MONOOXYGENASE"/>
    <property type="match status" value="1"/>
</dbReference>
<organism evidence="2 3">
    <name type="scientific">Streptomyces caledonius</name>
    <dbReference type="NCBI Taxonomy" id="3134107"/>
    <lineage>
        <taxon>Bacteria</taxon>
        <taxon>Bacillati</taxon>
        <taxon>Actinomycetota</taxon>
        <taxon>Actinomycetes</taxon>
        <taxon>Kitasatosporales</taxon>
        <taxon>Streptomycetaceae</taxon>
        <taxon>Streptomyces</taxon>
    </lineage>
</organism>